<sequence>EQNSPKEPCNFNSKSKLLIRQALQKTFQLKELFRDQAERLMKQPNDTESILKHFERISRPLENSLLGDLEMLHDLMAEEDGKEIQELNEIAQAMIYKSQNPSDCKKANKLHCSVDHVTCGFGCLMHDYGLCMFVAAGETRAMQYDLNQLQSYPGINSTFKYPSETCVDTTDFGTSVEWRPDFHVNATSEKNEVVTFPITGPYTSHSLFSPGTVPDQLIPRIERVHADPTAWWTGHIISYFLRPQQHILNELEAVKLEIKFSHPIVGLHVRRTDKITEAAYFTLEMYMYHVENWYERYSMKNPDDKVTKRVYLATDEAEIVKEAKTKYPEYTFVTMLGKLLNNSQDRHSDSALKSILFDVLLLKECNFTVVTFSSNVGRLVYELQQNLPKDPSFSTVSLDDPYHYWGEIGQVQVATMEHNPPSSVLCSGTQQREYFTKMRTWTCELQLKVGDKLQMLPFMQHNYLIGGYNRRTGLHGLYPAHKVKDVITAAPYPTY</sequence>
<dbReference type="PANTHER" id="PTHR13132">
    <property type="entry name" value="ALPHA- 1,6 -FUCOSYLTRANSFERASE"/>
    <property type="match status" value="1"/>
</dbReference>
<evidence type="ECO:0000313" key="5">
    <source>
        <dbReference type="Ensembl" id="ENSCSAVP00000005313.1"/>
    </source>
</evidence>
<dbReference type="eggNOG" id="KOG3705">
    <property type="taxonomic scope" value="Eukaryota"/>
</dbReference>
<name>H2YJ14_CIOSA</name>
<dbReference type="HOGENOM" id="CLU_021940_1_1_1"/>
<dbReference type="PANTHER" id="PTHR13132:SF29">
    <property type="entry name" value="ALPHA-(1,6)-FUCOSYLTRANSFERASE"/>
    <property type="match status" value="1"/>
</dbReference>
<dbReference type="FunFam" id="3.40.50.11350:FF:000007">
    <property type="entry name" value="Alpha-(1,6)-fucosyltransferase"/>
    <property type="match status" value="1"/>
</dbReference>
<dbReference type="InParanoid" id="H2YJ14"/>
<dbReference type="Pfam" id="PF19745">
    <property type="entry name" value="FUT8_N_cat"/>
    <property type="match status" value="1"/>
</dbReference>
<dbReference type="CDD" id="cd11300">
    <property type="entry name" value="Fut8_like"/>
    <property type="match status" value="1"/>
</dbReference>
<comment type="similarity">
    <text evidence="3">Belongs to the glycosyltransferase 23 family.</text>
</comment>
<dbReference type="AlphaFoldDB" id="H2YJ14"/>
<protein>
    <recommendedName>
        <fullName evidence="4">GT23 domain-containing protein</fullName>
    </recommendedName>
</protein>
<keyword evidence="6" id="KW-1185">Reference proteome</keyword>
<proteinExistence type="inferred from homology"/>
<dbReference type="OMA" id="SEDNTCT"/>
<dbReference type="GeneTree" id="ENSGT00530000063737"/>
<reference evidence="6" key="1">
    <citation type="submission" date="2003-08" db="EMBL/GenBank/DDBJ databases">
        <authorList>
            <person name="Birren B."/>
            <person name="Nusbaum C."/>
            <person name="Abebe A."/>
            <person name="Abouelleil A."/>
            <person name="Adekoya E."/>
            <person name="Ait-zahra M."/>
            <person name="Allen N."/>
            <person name="Allen T."/>
            <person name="An P."/>
            <person name="Anderson M."/>
            <person name="Anderson S."/>
            <person name="Arachchi H."/>
            <person name="Armbruster J."/>
            <person name="Bachantsang P."/>
            <person name="Baldwin J."/>
            <person name="Barry A."/>
            <person name="Bayul T."/>
            <person name="Blitshsteyn B."/>
            <person name="Bloom T."/>
            <person name="Blye J."/>
            <person name="Boguslavskiy L."/>
            <person name="Borowsky M."/>
            <person name="Boukhgalter B."/>
            <person name="Brunache A."/>
            <person name="Butler J."/>
            <person name="Calixte N."/>
            <person name="Calvo S."/>
            <person name="Camarata J."/>
            <person name="Campo K."/>
            <person name="Chang J."/>
            <person name="Cheshatsang Y."/>
            <person name="Citroen M."/>
            <person name="Collymore A."/>
            <person name="Considine T."/>
            <person name="Cook A."/>
            <person name="Cooke P."/>
            <person name="Corum B."/>
            <person name="Cuomo C."/>
            <person name="David R."/>
            <person name="Dawoe T."/>
            <person name="Degray S."/>
            <person name="Dodge S."/>
            <person name="Dooley K."/>
            <person name="Dorje P."/>
            <person name="Dorjee K."/>
            <person name="Dorris L."/>
            <person name="Duffey N."/>
            <person name="Dupes A."/>
            <person name="Elkins T."/>
            <person name="Engels R."/>
            <person name="Erickson J."/>
            <person name="Farina A."/>
            <person name="Faro S."/>
            <person name="Ferreira P."/>
            <person name="Fischer H."/>
            <person name="Fitzgerald M."/>
            <person name="Foley K."/>
            <person name="Gage D."/>
            <person name="Galagan J."/>
            <person name="Gearin G."/>
            <person name="Gnerre S."/>
            <person name="Gnirke A."/>
            <person name="Goyette A."/>
            <person name="Graham J."/>
            <person name="Grandbois E."/>
            <person name="Gyaltsen K."/>
            <person name="Hafez N."/>
            <person name="Hagopian D."/>
            <person name="Hagos B."/>
            <person name="Hall J."/>
            <person name="Hatcher B."/>
            <person name="Heller A."/>
            <person name="Higgins H."/>
            <person name="Honan T."/>
            <person name="Horn A."/>
            <person name="Houde N."/>
            <person name="Hughes L."/>
            <person name="Hulme W."/>
            <person name="Husby E."/>
            <person name="Iliev I."/>
            <person name="Jaffe D."/>
            <person name="Jones C."/>
            <person name="Kamal M."/>
            <person name="Kamat A."/>
            <person name="Kamvysselis M."/>
            <person name="Karlsson E."/>
            <person name="Kells C."/>
            <person name="Kieu A."/>
            <person name="Kisner P."/>
            <person name="Kodira C."/>
            <person name="Kulbokas E."/>
            <person name="Labutti K."/>
            <person name="Lama D."/>
            <person name="Landers T."/>
            <person name="Leger J."/>
            <person name="Levine S."/>
            <person name="Lewis D."/>
            <person name="Lewis T."/>
            <person name="Lindblad-toh K."/>
            <person name="Liu X."/>
            <person name="Lokyitsang T."/>
            <person name="Lokyitsang Y."/>
            <person name="Lucien O."/>
            <person name="Lui A."/>
            <person name="Ma L.J."/>
            <person name="Mabbitt R."/>
            <person name="Macdonald J."/>
            <person name="Maclean C."/>
            <person name="Major J."/>
            <person name="Manning J."/>
            <person name="Marabella R."/>
            <person name="Maru K."/>
            <person name="Matthews C."/>
            <person name="Mauceli E."/>
            <person name="Mccarthy M."/>
            <person name="Mcdonough S."/>
            <person name="Mcghee T."/>
            <person name="Meldrim J."/>
            <person name="Meneus L."/>
            <person name="Mesirov J."/>
            <person name="Mihalev A."/>
            <person name="Mihova T."/>
            <person name="Mikkelsen T."/>
            <person name="Mlenga V."/>
            <person name="Moru K."/>
            <person name="Mozes J."/>
            <person name="Mulrain L."/>
            <person name="Munson G."/>
            <person name="Naylor J."/>
            <person name="Newes C."/>
            <person name="Nguyen C."/>
            <person name="Nguyen N."/>
            <person name="Nguyen T."/>
            <person name="Nicol R."/>
            <person name="Nielsen C."/>
            <person name="Nizzari M."/>
            <person name="Norbu C."/>
            <person name="Norbu N."/>
            <person name="O'donnell P."/>
            <person name="Okoawo O."/>
            <person name="O'leary S."/>
            <person name="Omotosho B."/>
            <person name="O'neill K."/>
            <person name="Osman S."/>
            <person name="Parker S."/>
            <person name="Perrin D."/>
            <person name="Phunkhang P."/>
            <person name="Piqani B."/>
            <person name="Purcell S."/>
            <person name="Rachupka T."/>
            <person name="Ramasamy U."/>
            <person name="Rameau R."/>
            <person name="Ray V."/>
            <person name="Raymond C."/>
            <person name="Retta R."/>
            <person name="Richardson S."/>
            <person name="Rise C."/>
            <person name="Rodriguez J."/>
            <person name="Rogers J."/>
            <person name="Rogov P."/>
            <person name="Rutman M."/>
            <person name="Schupbach R."/>
            <person name="Seaman C."/>
            <person name="Settipalli S."/>
            <person name="Sharpe T."/>
            <person name="Sheridan J."/>
            <person name="Sherpa N."/>
            <person name="Shi J."/>
            <person name="Smirnov S."/>
            <person name="Smith C."/>
            <person name="Sougnez C."/>
            <person name="Spencer B."/>
            <person name="Stalker J."/>
            <person name="Stange-thomann N."/>
            <person name="Stavropoulos S."/>
            <person name="Stetson K."/>
            <person name="Stone C."/>
            <person name="Stone S."/>
            <person name="Stubbs M."/>
            <person name="Talamas J."/>
            <person name="Tchuinga P."/>
            <person name="Tenzing P."/>
            <person name="Tesfaye S."/>
            <person name="Theodore J."/>
            <person name="Thoulutsang Y."/>
            <person name="Topham K."/>
            <person name="Towey S."/>
            <person name="Tsamla T."/>
            <person name="Tsomo N."/>
            <person name="Vallee D."/>
            <person name="Vassiliev H."/>
            <person name="Venkataraman V."/>
            <person name="Vinson J."/>
            <person name="Vo A."/>
            <person name="Wade C."/>
            <person name="Wang S."/>
            <person name="Wangchuk T."/>
            <person name="Wangdi T."/>
            <person name="Whittaker C."/>
            <person name="Wilkinson J."/>
            <person name="Wu Y."/>
            <person name="Wyman D."/>
            <person name="Yadav S."/>
            <person name="Yang S."/>
            <person name="Yang X."/>
            <person name="Yeager S."/>
            <person name="Yee E."/>
            <person name="Young G."/>
            <person name="Zainoun J."/>
            <person name="Zembeck L."/>
            <person name="Zimmer A."/>
            <person name="Zody M."/>
            <person name="Lander E."/>
        </authorList>
    </citation>
    <scope>NUCLEOTIDE SEQUENCE [LARGE SCALE GENOMIC DNA]</scope>
</reference>
<evidence type="ECO:0000256" key="2">
    <source>
        <dbReference type="ARBA" id="ARBA00022679"/>
    </source>
</evidence>
<evidence type="ECO:0000256" key="1">
    <source>
        <dbReference type="ARBA" id="ARBA00022676"/>
    </source>
</evidence>
<keyword evidence="1 3" id="KW-0328">Glycosyltransferase</keyword>
<evidence type="ECO:0000256" key="3">
    <source>
        <dbReference type="PROSITE-ProRule" id="PRU00992"/>
    </source>
</evidence>
<dbReference type="Ensembl" id="ENSCSAVT00000005384.1">
    <property type="protein sequence ID" value="ENSCSAVP00000005313.1"/>
    <property type="gene ID" value="ENSCSAVG00000003168.1"/>
</dbReference>
<dbReference type="Proteomes" id="UP000007875">
    <property type="component" value="Unassembled WGS sequence"/>
</dbReference>
<dbReference type="InterPro" id="IPR027350">
    <property type="entry name" value="GT23_dom"/>
</dbReference>
<dbReference type="PROSITE" id="PS51659">
    <property type="entry name" value="GT23"/>
    <property type="match status" value="1"/>
</dbReference>
<organism evidence="5 6">
    <name type="scientific">Ciona savignyi</name>
    <name type="common">Pacific transparent sea squirt</name>
    <dbReference type="NCBI Taxonomy" id="51511"/>
    <lineage>
        <taxon>Eukaryota</taxon>
        <taxon>Metazoa</taxon>
        <taxon>Chordata</taxon>
        <taxon>Tunicata</taxon>
        <taxon>Ascidiacea</taxon>
        <taxon>Phlebobranchia</taxon>
        <taxon>Cionidae</taxon>
        <taxon>Ciona</taxon>
    </lineage>
</organism>
<dbReference type="InterPro" id="IPR045573">
    <property type="entry name" value="Fut8_N_cat"/>
</dbReference>
<reference evidence="5" key="2">
    <citation type="submission" date="2025-08" db="UniProtKB">
        <authorList>
            <consortium name="Ensembl"/>
        </authorList>
    </citation>
    <scope>IDENTIFICATION</scope>
</reference>
<dbReference type="GO" id="GO:0006487">
    <property type="term" value="P:protein N-linked glycosylation"/>
    <property type="evidence" value="ECO:0007669"/>
    <property type="project" value="TreeGrafter"/>
</dbReference>
<feature type="region of interest" description="Important for donor substrate binding" evidence="3">
    <location>
        <begin position="270"/>
        <end position="271"/>
    </location>
</feature>
<evidence type="ECO:0000313" key="6">
    <source>
        <dbReference type="Proteomes" id="UP000007875"/>
    </source>
</evidence>
<dbReference type="GO" id="GO:0046921">
    <property type="term" value="F:alpha-(1-&gt;6)-fucosyltransferase activity"/>
    <property type="evidence" value="ECO:0007669"/>
    <property type="project" value="TreeGrafter"/>
</dbReference>
<feature type="domain" description="GT23" evidence="4">
    <location>
        <begin position="106"/>
        <end position="398"/>
    </location>
</feature>
<dbReference type="Gene3D" id="3.40.50.11350">
    <property type="match status" value="1"/>
</dbReference>
<reference evidence="5" key="3">
    <citation type="submission" date="2025-09" db="UniProtKB">
        <authorList>
            <consortium name="Ensembl"/>
        </authorList>
    </citation>
    <scope>IDENTIFICATION</scope>
</reference>
<keyword evidence="2 3" id="KW-0808">Transferase</keyword>
<evidence type="ECO:0000259" key="4">
    <source>
        <dbReference type="PROSITE" id="PS51659"/>
    </source>
</evidence>
<accession>H2YJ14</accession>